<evidence type="ECO:0000256" key="1">
    <source>
        <dbReference type="SAM" id="SignalP"/>
    </source>
</evidence>
<feature type="signal peptide" evidence="1">
    <location>
        <begin position="1"/>
        <end position="23"/>
    </location>
</feature>
<dbReference type="Gene3D" id="1.50.10.10">
    <property type="match status" value="1"/>
</dbReference>
<dbReference type="STRING" id="1121022.GCA_000376105_02884"/>
<proteinExistence type="predicted"/>
<dbReference type="AlphaFoldDB" id="V4Q4B1"/>
<gene>
    <name evidence="2" type="ORF">ABENE_07470</name>
</gene>
<evidence type="ECO:0000313" key="2">
    <source>
        <dbReference type="EMBL" id="ESQ92650.1"/>
    </source>
</evidence>
<dbReference type="EMBL" id="AWGB01000011">
    <property type="protein sequence ID" value="ESQ92650.1"/>
    <property type="molecule type" value="Genomic_DNA"/>
</dbReference>
<dbReference type="RefSeq" id="WP_018082550.1">
    <property type="nucleotide sequence ID" value="NZ_AQWM01000015.1"/>
</dbReference>
<dbReference type="SMART" id="SM01149">
    <property type="entry name" value="DUF1237"/>
    <property type="match status" value="1"/>
</dbReference>
<dbReference type="GO" id="GO:0005975">
    <property type="term" value="P:carbohydrate metabolic process"/>
    <property type="evidence" value="ECO:0007669"/>
    <property type="project" value="InterPro"/>
</dbReference>
<keyword evidence="3" id="KW-1185">Reference proteome</keyword>
<dbReference type="InterPro" id="IPR012341">
    <property type="entry name" value="6hp_glycosidase-like_sf"/>
</dbReference>
<sequence>MQRRQLILGGAAIAALAASRALADIPTMSPIVADGVRPPAGVRKFKSAAVEAVIKKTTKALKDPELARLFTNCYPNTLDTTVETGVVDGKPDSFVITGDIKALWLRDSSAQVSPYLPLSINDKPLRTLYQGLIQRQARCILIDPYANAYMHDPKAMTDLSWSQTDQTDMKPGVAERKWEIDSLCYPIRLAHGYLVATKDVSPFDDTWRAAMRTIVQTFRDQQRKEGDGPYKFNRTASEPTETLAHGYGWPTRVTGMIHSGFRPSDDACTYPYFIPGNAFAVVSLRQLADISEMTGLGAAFKADCLALAAEVETAMHAHGKMKDAEGNDIWAYEVDGYGNALFMDDANVPSLLSLPYLGFCAKDDPLYVRTRAAVLSARNPYYYAGKVLKGVGSPHSGLNTVWPIALMMQALTSTDDAEIKACLAELKAAAAPRGFMNESVGKDDAAIFTRSWFAWANSLFGELILTLLAEKPALLS</sequence>
<name>V4Q4B1_9CAUL</name>
<comment type="caution">
    <text evidence="2">The sequence shown here is derived from an EMBL/GenBank/DDBJ whole genome shotgun (WGS) entry which is preliminary data.</text>
</comment>
<evidence type="ECO:0000313" key="3">
    <source>
        <dbReference type="Proteomes" id="UP000017837"/>
    </source>
</evidence>
<dbReference type="Proteomes" id="UP000017837">
    <property type="component" value="Unassembled WGS sequence"/>
</dbReference>
<dbReference type="SUPFAM" id="SSF48208">
    <property type="entry name" value="Six-hairpin glycosidases"/>
    <property type="match status" value="1"/>
</dbReference>
<dbReference type="PATRIC" id="fig|1121022.4.peg.1496"/>
<dbReference type="InterPro" id="IPR008928">
    <property type="entry name" value="6-hairpin_glycosidase_sf"/>
</dbReference>
<accession>V4Q4B1</accession>
<keyword evidence="1" id="KW-0732">Signal</keyword>
<feature type="chain" id="PRO_5004725652" description="Twin-arginine translocation pathway signal" evidence="1">
    <location>
        <begin position="24"/>
        <end position="476"/>
    </location>
</feature>
<dbReference type="eggNOG" id="COG3538">
    <property type="taxonomic scope" value="Bacteria"/>
</dbReference>
<evidence type="ECO:0008006" key="4">
    <source>
        <dbReference type="Google" id="ProtNLM"/>
    </source>
</evidence>
<dbReference type="OrthoDB" id="181472at2"/>
<dbReference type="PANTHER" id="PTHR31047">
    <property type="entry name" value="MEIOTICALLY UP-REGULATED GENE 157 PROTEIN"/>
    <property type="match status" value="1"/>
</dbReference>
<reference evidence="2 3" key="1">
    <citation type="journal article" date="2014" name="Nature">
        <title>Sequential evolution of bacterial morphology by co-option of a developmental regulator.</title>
        <authorList>
            <person name="Jiang C."/>
            <person name="Brown P.J."/>
            <person name="Ducret A."/>
            <person name="Brun Y.V."/>
        </authorList>
    </citation>
    <scope>NUCLEOTIDE SEQUENCE [LARGE SCALE GENOMIC DNA]</scope>
    <source>
        <strain evidence="2 3">DSM 16100</strain>
    </source>
</reference>
<dbReference type="PIRSF" id="PIRSF028846">
    <property type="entry name" value="UCP028846"/>
    <property type="match status" value="1"/>
</dbReference>
<dbReference type="Pfam" id="PF06824">
    <property type="entry name" value="Glyco_hydro_125"/>
    <property type="match status" value="1"/>
</dbReference>
<dbReference type="PANTHER" id="PTHR31047:SF0">
    <property type="entry name" value="MEIOTICALLY UP-REGULATED GENE 157 PROTEIN"/>
    <property type="match status" value="1"/>
</dbReference>
<protein>
    <recommendedName>
        <fullName evidence="4">Twin-arginine translocation pathway signal</fullName>
    </recommendedName>
</protein>
<dbReference type="InterPro" id="IPR008313">
    <property type="entry name" value="GH125"/>
</dbReference>
<organism evidence="2 3">
    <name type="scientific">Asticcacaulis benevestitus DSM 16100 = ATCC BAA-896</name>
    <dbReference type="NCBI Taxonomy" id="1121022"/>
    <lineage>
        <taxon>Bacteria</taxon>
        <taxon>Pseudomonadati</taxon>
        <taxon>Pseudomonadota</taxon>
        <taxon>Alphaproteobacteria</taxon>
        <taxon>Caulobacterales</taxon>
        <taxon>Caulobacteraceae</taxon>
        <taxon>Asticcacaulis</taxon>
    </lineage>
</organism>